<feature type="transmembrane region" description="Helical" evidence="9">
    <location>
        <begin position="237"/>
        <end position="257"/>
    </location>
</feature>
<feature type="transmembrane region" description="Helical" evidence="9">
    <location>
        <begin position="41"/>
        <end position="59"/>
    </location>
</feature>
<dbReference type="InterPro" id="IPR029020">
    <property type="entry name" value="Ammonium/urea_transptr"/>
</dbReference>
<feature type="transmembrane region" description="Helical" evidence="9">
    <location>
        <begin position="171"/>
        <end position="193"/>
    </location>
</feature>
<dbReference type="InterPro" id="IPR001905">
    <property type="entry name" value="Ammonium_transpt"/>
</dbReference>
<feature type="transmembrane region" description="Helical" evidence="9">
    <location>
        <begin position="292"/>
        <end position="311"/>
    </location>
</feature>
<evidence type="ECO:0000256" key="5">
    <source>
        <dbReference type="ARBA" id="ARBA00022989"/>
    </source>
</evidence>
<dbReference type="EMBL" id="JBHUEE010000009">
    <property type="protein sequence ID" value="MFD1719404.1"/>
    <property type="molecule type" value="Genomic_DNA"/>
</dbReference>
<feature type="transmembrane region" description="Helical" evidence="9">
    <location>
        <begin position="205"/>
        <end position="225"/>
    </location>
</feature>
<evidence type="ECO:0000256" key="6">
    <source>
        <dbReference type="ARBA" id="ARBA00023136"/>
    </source>
</evidence>
<feature type="transmembrane region" description="Helical" evidence="9">
    <location>
        <begin position="6"/>
        <end position="29"/>
    </location>
</feature>
<dbReference type="PANTHER" id="PTHR43029:SF10">
    <property type="entry name" value="AMMONIUM TRANSPORTER MEP2"/>
    <property type="match status" value="1"/>
</dbReference>
<feature type="transmembrane region" description="Helical" evidence="9">
    <location>
        <begin position="269"/>
        <end position="286"/>
    </location>
</feature>
<dbReference type="InterPro" id="IPR024041">
    <property type="entry name" value="NH4_transpt_AmtB-like_dom"/>
</dbReference>
<keyword evidence="6 9" id="KW-0472">Membrane</keyword>
<dbReference type="InterPro" id="IPR018047">
    <property type="entry name" value="Ammonium_transpt_CS"/>
</dbReference>
<keyword evidence="5 9" id="KW-1133">Transmembrane helix</keyword>
<proteinExistence type="inferred from homology"/>
<evidence type="ECO:0000256" key="1">
    <source>
        <dbReference type="ARBA" id="ARBA00004141"/>
    </source>
</evidence>
<evidence type="ECO:0000313" key="11">
    <source>
        <dbReference type="EMBL" id="MFD1719404.1"/>
    </source>
</evidence>
<dbReference type="NCBIfam" id="TIGR00836">
    <property type="entry name" value="amt"/>
    <property type="match status" value="1"/>
</dbReference>
<dbReference type="Pfam" id="PF00909">
    <property type="entry name" value="Ammonium_transp"/>
    <property type="match status" value="1"/>
</dbReference>
<comment type="similarity">
    <text evidence="2 9">Belongs to the ammonia transporter channel (TC 1.A.11.2) family.</text>
</comment>
<evidence type="ECO:0000259" key="10">
    <source>
        <dbReference type="Pfam" id="PF00909"/>
    </source>
</evidence>
<dbReference type="InterPro" id="IPR002229">
    <property type="entry name" value="RhesusRHD"/>
</dbReference>
<protein>
    <recommendedName>
        <fullName evidence="8 9">Ammonium transporter</fullName>
    </recommendedName>
</protein>
<feature type="domain" description="Ammonium transporter AmtB-like" evidence="10">
    <location>
        <begin position="9"/>
        <end position="408"/>
    </location>
</feature>
<name>A0ABW4L8B8_9MICO</name>
<evidence type="ECO:0000256" key="3">
    <source>
        <dbReference type="ARBA" id="ARBA00022448"/>
    </source>
</evidence>
<evidence type="ECO:0000256" key="2">
    <source>
        <dbReference type="ARBA" id="ARBA00005887"/>
    </source>
</evidence>
<keyword evidence="3 9" id="KW-0813">Transport</keyword>
<evidence type="ECO:0000256" key="9">
    <source>
        <dbReference type="RuleBase" id="RU362002"/>
    </source>
</evidence>
<dbReference type="Proteomes" id="UP001597277">
    <property type="component" value="Unassembled WGS sequence"/>
</dbReference>
<keyword evidence="7 9" id="KW-0924">Ammonia transport</keyword>
<dbReference type="PRINTS" id="PR00342">
    <property type="entry name" value="RHESUSRHD"/>
</dbReference>
<dbReference type="PANTHER" id="PTHR43029">
    <property type="entry name" value="AMMONIUM TRANSPORTER MEP2"/>
    <property type="match status" value="1"/>
</dbReference>
<dbReference type="RefSeq" id="WP_388009617.1">
    <property type="nucleotide sequence ID" value="NZ_JBHUEE010000009.1"/>
</dbReference>
<organism evidence="11 12">
    <name type="scientific">Georgenia deserti</name>
    <dbReference type="NCBI Taxonomy" id="2093781"/>
    <lineage>
        <taxon>Bacteria</taxon>
        <taxon>Bacillati</taxon>
        <taxon>Actinomycetota</taxon>
        <taxon>Actinomycetes</taxon>
        <taxon>Micrococcales</taxon>
        <taxon>Bogoriellaceae</taxon>
        <taxon>Georgenia</taxon>
    </lineage>
</organism>
<evidence type="ECO:0000256" key="7">
    <source>
        <dbReference type="ARBA" id="ARBA00023177"/>
    </source>
</evidence>
<comment type="caution">
    <text evidence="11">The sequence shown here is derived from an EMBL/GenBank/DDBJ whole genome shotgun (WGS) entry which is preliminary data.</text>
</comment>
<sequence>MELDTGVTAWMLVSASLVLLMTPGLALFYGGMSRSKSVLNMMMMSFGAIGVVAVIYVLWGWSMSYGESLGGIVGNPFDQFGLGGSFEAEAGLTDTTYMPTIVDVGFQATFAIITVALISGAIADRVKFGTWMVFAGIWATLSYFPMSHMVWGGGLLSDEGPFASIAAPIDFAGGTVVHINAGAAALVLALIVGRRRGFGTVPMKPHSLPLTMLGAALLWFGWFGFNAGSAYGADEAAGLAWVNTTTATAAAMLGWLVTEKIRDGAATSLGAASGVVAGLVAITPAAGDVSPVGSIVVGAVAGVLSALAVSLKYKWGYDDSLDVVGVHLVAGLWGTVSLGFLATGSGLFYGGGAGQLAVQVIIAVIAVAFSAVITAVVAMILKAAMGWRVSEDVEVSGIDQTVHGESAYEGIGAGRFTEEVRA</sequence>
<feature type="transmembrane region" description="Helical" evidence="9">
    <location>
        <begin position="323"/>
        <end position="350"/>
    </location>
</feature>
<keyword evidence="12" id="KW-1185">Reference proteome</keyword>
<reference evidence="12" key="1">
    <citation type="journal article" date="2019" name="Int. J. Syst. Evol. Microbiol.">
        <title>The Global Catalogue of Microorganisms (GCM) 10K type strain sequencing project: providing services to taxonomists for standard genome sequencing and annotation.</title>
        <authorList>
            <consortium name="The Broad Institute Genomics Platform"/>
            <consortium name="The Broad Institute Genome Sequencing Center for Infectious Disease"/>
            <person name="Wu L."/>
            <person name="Ma J."/>
        </authorList>
    </citation>
    <scope>NUCLEOTIDE SEQUENCE [LARGE SCALE GENOMIC DNA]</scope>
    <source>
        <strain evidence="12">JCM 17130</strain>
    </source>
</reference>
<dbReference type="PROSITE" id="PS01219">
    <property type="entry name" value="AMMONIUM_TRANSP"/>
    <property type="match status" value="1"/>
</dbReference>
<evidence type="ECO:0000313" key="12">
    <source>
        <dbReference type="Proteomes" id="UP001597277"/>
    </source>
</evidence>
<dbReference type="Gene3D" id="1.10.3430.10">
    <property type="entry name" value="Ammonium transporter AmtB like domains"/>
    <property type="match status" value="1"/>
</dbReference>
<evidence type="ECO:0000256" key="8">
    <source>
        <dbReference type="ARBA" id="ARBA00050025"/>
    </source>
</evidence>
<keyword evidence="4 9" id="KW-0812">Transmembrane</keyword>
<feature type="transmembrane region" description="Helical" evidence="9">
    <location>
        <begin position="130"/>
        <end position="151"/>
    </location>
</feature>
<feature type="transmembrane region" description="Helical" evidence="9">
    <location>
        <begin position="104"/>
        <end position="123"/>
    </location>
</feature>
<dbReference type="SUPFAM" id="SSF111352">
    <property type="entry name" value="Ammonium transporter"/>
    <property type="match status" value="1"/>
</dbReference>
<comment type="subcellular location">
    <subcellularLocation>
        <location evidence="9">Cell membrane</location>
        <topology evidence="9">Multi-pass membrane protein</topology>
    </subcellularLocation>
    <subcellularLocation>
        <location evidence="1">Membrane</location>
        <topology evidence="1">Multi-pass membrane protein</topology>
    </subcellularLocation>
</comment>
<accession>A0ABW4L8B8</accession>
<feature type="transmembrane region" description="Helical" evidence="9">
    <location>
        <begin position="356"/>
        <end position="381"/>
    </location>
</feature>
<gene>
    <name evidence="11" type="ORF">ACFSE6_16290</name>
</gene>
<evidence type="ECO:0000256" key="4">
    <source>
        <dbReference type="ARBA" id="ARBA00022692"/>
    </source>
</evidence>